<dbReference type="SMART" id="SM00345">
    <property type="entry name" value="HTH_GNTR"/>
    <property type="match status" value="1"/>
</dbReference>
<dbReference type="PANTHER" id="PTHR43537:SF24">
    <property type="entry name" value="GLUCONATE OPERON TRANSCRIPTIONAL REPRESSOR"/>
    <property type="match status" value="1"/>
</dbReference>
<keyword evidence="3" id="KW-0804">Transcription</keyword>
<dbReference type="InterPro" id="IPR011711">
    <property type="entry name" value="GntR_C"/>
</dbReference>
<evidence type="ECO:0000256" key="3">
    <source>
        <dbReference type="ARBA" id="ARBA00023163"/>
    </source>
</evidence>
<dbReference type="InterPro" id="IPR000524">
    <property type="entry name" value="Tscrpt_reg_HTH_GntR"/>
</dbReference>
<feature type="domain" description="HTH gntR-type" evidence="4">
    <location>
        <begin position="7"/>
        <end position="74"/>
    </location>
</feature>
<dbReference type="PANTHER" id="PTHR43537">
    <property type="entry name" value="TRANSCRIPTIONAL REGULATOR, GNTR FAMILY"/>
    <property type="match status" value="1"/>
</dbReference>
<name>A0ABS2G7G3_9FIRM</name>
<protein>
    <submittedName>
        <fullName evidence="5">GntR family transcriptional regulator</fullName>
    </submittedName>
</protein>
<proteinExistence type="predicted"/>
<dbReference type="Proteomes" id="UP000729290">
    <property type="component" value="Unassembled WGS sequence"/>
</dbReference>
<keyword evidence="2" id="KW-0238">DNA-binding</keyword>
<dbReference type="CDD" id="cd07377">
    <property type="entry name" value="WHTH_GntR"/>
    <property type="match status" value="1"/>
</dbReference>
<dbReference type="InterPro" id="IPR008920">
    <property type="entry name" value="TF_FadR/GntR_C"/>
</dbReference>
<evidence type="ECO:0000313" key="5">
    <source>
        <dbReference type="EMBL" id="MBM6877406.1"/>
    </source>
</evidence>
<keyword evidence="6" id="KW-1185">Reference proteome</keyword>
<gene>
    <name evidence="5" type="ORF">H9X83_04460</name>
</gene>
<dbReference type="Pfam" id="PF07729">
    <property type="entry name" value="FCD"/>
    <property type="match status" value="1"/>
</dbReference>
<dbReference type="Gene3D" id="1.20.120.530">
    <property type="entry name" value="GntR ligand-binding domain-like"/>
    <property type="match status" value="1"/>
</dbReference>
<dbReference type="RefSeq" id="WP_205133558.1">
    <property type="nucleotide sequence ID" value="NZ_JACSNT010000006.1"/>
</dbReference>
<keyword evidence="1" id="KW-0805">Transcription regulation</keyword>
<dbReference type="SUPFAM" id="SSF46785">
    <property type="entry name" value="Winged helix' DNA-binding domain"/>
    <property type="match status" value="1"/>
</dbReference>
<dbReference type="PROSITE" id="PS50949">
    <property type="entry name" value="HTH_GNTR"/>
    <property type="match status" value="1"/>
</dbReference>
<organism evidence="5 6">
    <name type="scientific">Anaerotignum lactatifermentans</name>
    <dbReference type="NCBI Taxonomy" id="160404"/>
    <lineage>
        <taxon>Bacteria</taxon>
        <taxon>Bacillati</taxon>
        <taxon>Bacillota</taxon>
        <taxon>Clostridia</taxon>
        <taxon>Lachnospirales</taxon>
        <taxon>Anaerotignaceae</taxon>
        <taxon>Anaerotignum</taxon>
    </lineage>
</organism>
<sequence>MAELQRVSLKVQVYRILREKILQQEYALGEKINIDTLAEELKISNSPIREALMMLEKDGLIEFIPNNGARVVSFSETGFHEIASTLYVMLYGAYRLCVKNGTIDKVIADMEQYIKQQEEYSQAGNLLESVKHALMFDKSIIVGAGNSYLLSIYERIEDVFYLMALHDNQRGEDDRLKNLTEHQMILQSIRDGNPEEVRKWLDIHYDKHF</sequence>
<evidence type="ECO:0000256" key="2">
    <source>
        <dbReference type="ARBA" id="ARBA00023125"/>
    </source>
</evidence>
<accession>A0ABS2G7G3</accession>
<dbReference type="InterPro" id="IPR036388">
    <property type="entry name" value="WH-like_DNA-bd_sf"/>
</dbReference>
<dbReference type="Pfam" id="PF00392">
    <property type="entry name" value="GntR"/>
    <property type="match status" value="1"/>
</dbReference>
<dbReference type="InterPro" id="IPR036390">
    <property type="entry name" value="WH_DNA-bd_sf"/>
</dbReference>
<dbReference type="Gene3D" id="1.10.10.10">
    <property type="entry name" value="Winged helix-like DNA-binding domain superfamily/Winged helix DNA-binding domain"/>
    <property type="match status" value="1"/>
</dbReference>
<evidence type="ECO:0000256" key="1">
    <source>
        <dbReference type="ARBA" id="ARBA00023015"/>
    </source>
</evidence>
<evidence type="ECO:0000313" key="6">
    <source>
        <dbReference type="Proteomes" id="UP000729290"/>
    </source>
</evidence>
<dbReference type="SUPFAM" id="SSF48008">
    <property type="entry name" value="GntR ligand-binding domain-like"/>
    <property type="match status" value="1"/>
</dbReference>
<reference evidence="5 6" key="1">
    <citation type="journal article" date="2021" name="Sci. Rep.">
        <title>The distribution of antibiotic resistance genes in chicken gut microbiota commensals.</title>
        <authorList>
            <person name="Juricova H."/>
            <person name="Matiasovicova J."/>
            <person name="Kubasova T."/>
            <person name="Cejkova D."/>
            <person name="Rychlik I."/>
        </authorList>
    </citation>
    <scope>NUCLEOTIDE SEQUENCE [LARGE SCALE GENOMIC DNA]</scope>
    <source>
        <strain evidence="5 6">An431b</strain>
    </source>
</reference>
<evidence type="ECO:0000259" key="4">
    <source>
        <dbReference type="PROSITE" id="PS50949"/>
    </source>
</evidence>
<dbReference type="EMBL" id="JACSNV010000005">
    <property type="protein sequence ID" value="MBM6877406.1"/>
    <property type="molecule type" value="Genomic_DNA"/>
</dbReference>
<comment type="caution">
    <text evidence="5">The sequence shown here is derived from an EMBL/GenBank/DDBJ whole genome shotgun (WGS) entry which is preliminary data.</text>
</comment>